<dbReference type="PROSITE" id="PS50931">
    <property type="entry name" value="HTH_LYSR"/>
    <property type="match status" value="1"/>
</dbReference>
<evidence type="ECO:0000313" key="6">
    <source>
        <dbReference type="EMBL" id="MBE9398243.1"/>
    </source>
</evidence>
<feature type="domain" description="HTH lysR-type" evidence="5">
    <location>
        <begin position="6"/>
        <end position="63"/>
    </location>
</feature>
<accession>A0A8J7FID1</accession>
<dbReference type="Pfam" id="PF03466">
    <property type="entry name" value="LysR_substrate"/>
    <property type="match status" value="1"/>
</dbReference>
<comment type="similarity">
    <text evidence="1">Belongs to the LysR transcriptional regulatory family.</text>
</comment>
<dbReference type="EMBL" id="JADEYS010000013">
    <property type="protein sequence ID" value="MBE9398243.1"/>
    <property type="molecule type" value="Genomic_DNA"/>
</dbReference>
<evidence type="ECO:0000256" key="4">
    <source>
        <dbReference type="ARBA" id="ARBA00023163"/>
    </source>
</evidence>
<keyword evidence="7" id="KW-1185">Reference proteome</keyword>
<dbReference type="PANTHER" id="PTHR30537">
    <property type="entry name" value="HTH-TYPE TRANSCRIPTIONAL REGULATOR"/>
    <property type="match status" value="1"/>
</dbReference>
<gene>
    <name evidence="6" type="ORF">IOQ59_13355</name>
</gene>
<dbReference type="InterPro" id="IPR000847">
    <property type="entry name" value="LysR_HTH_N"/>
</dbReference>
<dbReference type="AlphaFoldDB" id="A0A8J7FID1"/>
<dbReference type="InterPro" id="IPR036390">
    <property type="entry name" value="WH_DNA-bd_sf"/>
</dbReference>
<evidence type="ECO:0000256" key="1">
    <source>
        <dbReference type="ARBA" id="ARBA00009437"/>
    </source>
</evidence>
<dbReference type="InterPro" id="IPR058163">
    <property type="entry name" value="LysR-type_TF_proteobact-type"/>
</dbReference>
<comment type="caution">
    <text evidence="6">The sequence shown here is derived from an EMBL/GenBank/DDBJ whole genome shotgun (WGS) entry which is preliminary data.</text>
</comment>
<dbReference type="InterPro" id="IPR036388">
    <property type="entry name" value="WH-like_DNA-bd_sf"/>
</dbReference>
<dbReference type="PRINTS" id="PR00039">
    <property type="entry name" value="HTHLYSR"/>
</dbReference>
<protein>
    <submittedName>
        <fullName evidence="6">LysR family transcriptional regulator</fullName>
    </submittedName>
</protein>
<dbReference type="GO" id="GO:0003700">
    <property type="term" value="F:DNA-binding transcription factor activity"/>
    <property type="evidence" value="ECO:0007669"/>
    <property type="project" value="InterPro"/>
</dbReference>
<dbReference type="RefSeq" id="WP_193953875.1">
    <property type="nucleotide sequence ID" value="NZ_JADEYS010000013.1"/>
</dbReference>
<dbReference type="GO" id="GO:0043565">
    <property type="term" value="F:sequence-specific DNA binding"/>
    <property type="evidence" value="ECO:0007669"/>
    <property type="project" value="TreeGrafter"/>
</dbReference>
<dbReference type="SUPFAM" id="SSF53850">
    <property type="entry name" value="Periplasmic binding protein-like II"/>
    <property type="match status" value="1"/>
</dbReference>
<sequence>MKRHIPSLHALRAFEATARLLSFQQAAKELNVTHSAVSHQIKNLEQDLGQPLFERLGRSIALTEVGARYVVEIRDALSAIESSTYRIFGDPDKGDLSVQVYMGIASRWLVQRLGNFQEQYPDIRIELYSSYYDWDFEPDAADIGIIYSEKTEPGLVYQPLFKGMLIPVCSPSLMEDKPTLSVIELLEKPFLNITESPKNLSAWLAAVGMDESHINVVSEHGNHQLAMEAAIAGQGVAVVQSFFASGDLADKKLVMPLDLKVPEIGAWYLVRSSRSLSDSKVNYFSNWLYRQIMADKALQRAG</sequence>
<organism evidence="6 7">
    <name type="scientific">Pontibacterium sinense</name>
    <dbReference type="NCBI Taxonomy" id="2781979"/>
    <lineage>
        <taxon>Bacteria</taxon>
        <taxon>Pseudomonadati</taxon>
        <taxon>Pseudomonadota</taxon>
        <taxon>Gammaproteobacteria</taxon>
        <taxon>Oceanospirillales</taxon>
        <taxon>Oceanospirillaceae</taxon>
        <taxon>Pontibacterium</taxon>
    </lineage>
</organism>
<dbReference type="Pfam" id="PF00126">
    <property type="entry name" value="HTH_1"/>
    <property type="match status" value="1"/>
</dbReference>
<evidence type="ECO:0000259" key="5">
    <source>
        <dbReference type="PROSITE" id="PS50931"/>
    </source>
</evidence>
<dbReference type="Proteomes" id="UP000640333">
    <property type="component" value="Unassembled WGS sequence"/>
</dbReference>
<keyword evidence="3" id="KW-0238">DNA-binding</keyword>
<keyword evidence="2" id="KW-0805">Transcription regulation</keyword>
<dbReference type="Gene3D" id="3.40.190.10">
    <property type="entry name" value="Periplasmic binding protein-like II"/>
    <property type="match status" value="2"/>
</dbReference>
<dbReference type="FunFam" id="1.10.10.10:FF:000038">
    <property type="entry name" value="Glycine cleavage system transcriptional activator"/>
    <property type="match status" value="1"/>
</dbReference>
<dbReference type="Gene3D" id="1.10.10.10">
    <property type="entry name" value="Winged helix-like DNA-binding domain superfamily/Winged helix DNA-binding domain"/>
    <property type="match status" value="1"/>
</dbReference>
<dbReference type="PANTHER" id="PTHR30537:SF26">
    <property type="entry name" value="GLYCINE CLEAVAGE SYSTEM TRANSCRIPTIONAL ACTIVATOR"/>
    <property type="match status" value="1"/>
</dbReference>
<dbReference type="CDD" id="cd08432">
    <property type="entry name" value="PBP2_GcdR_TrpI_HvrB_AmpR_like"/>
    <property type="match status" value="1"/>
</dbReference>
<dbReference type="InterPro" id="IPR005119">
    <property type="entry name" value="LysR_subst-bd"/>
</dbReference>
<evidence type="ECO:0000256" key="3">
    <source>
        <dbReference type="ARBA" id="ARBA00023125"/>
    </source>
</evidence>
<evidence type="ECO:0000256" key="2">
    <source>
        <dbReference type="ARBA" id="ARBA00023015"/>
    </source>
</evidence>
<dbReference type="SUPFAM" id="SSF46785">
    <property type="entry name" value="Winged helix' DNA-binding domain"/>
    <property type="match status" value="1"/>
</dbReference>
<dbReference type="GO" id="GO:0006351">
    <property type="term" value="P:DNA-templated transcription"/>
    <property type="evidence" value="ECO:0007669"/>
    <property type="project" value="TreeGrafter"/>
</dbReference>
<reference evidence="6" key="1">
    <citation type="submission" date="2020-10" db="EMBL/GenBank/DDBJ databases">
        <title>Bacterium isolated from coastal waters sediment.</title>
        <authorList>
            <person name="Chen R.-J."/>
            <person name="Lu D.-C."/>
            <person name="Zhu K.-L."/>
            <person name="Du Z.-J."/>
        </authorList>
    </citation>
    <scope>NUCLEOTIDE SEQUENCE</scope>
    <source>
        <strain evidence="6">N1Y112</strain>
    </source>
</reference>
<evidence type="ECO:0000313" key="7">
    <source>
        <dbReference type="Proteomes" id="UP000640333"/>
    </source>
</evidence>
<keyword evidence="4" id="KW-0804">Transcription</keyword>
<name>A0A8J7FID1_9GAMM</name>
<proteinExistence type="inferred from homology"/>